<evidence type="ECO:0000256" key="3">
    <source>
        <dbReference type="ARBA" id="ARBA00022759"/>
    </source>
</evidence>
<dbReference type="InterPro" id="IPR035901">
    <property type="entry name" value="GIY-YIG_endonuc_sf"/>
</dbReference>
<evidence type="ECO:0000256" key="1">
    <source>
        <dbReference type="ARBA" id="ARBA00010045"/>
    </source>
</evidence>
<name>A0A3T1FYL9_GIBZA</name>
<dbReference type="InterPro" id="IPR003647">
    <property type="entry name" value="Intron_nuc_1_rpt"/>
</dbReference>
<feature type="domain" description="GIY-YIG" evidence="5">
    <location>
        <begin position="52"/>
        <end position="138"/>
    </location>
</feature>
<geneLocation type="mitochondrion" evidence="6"/>
<reference evidence="6" key="2">
    <citation type="journal article" date="2018" name="PeerJ">
        <title>First steps towards mitochondrial pan-genomics: detailed analysis of Fusarium graminearum mitogenomes.</title>
        <authorList>
            <person name="Brankovics B."/>
            <person name="Kulik T."/>
            <person name="Sawicki J."/>
            <person name="Bilska K."/>
            <person name="Zhang H."/>
            <person name="de Hoog G.S."/>
            <person name="van der Lee T.A."/>
            <person name="Waalwijk C."/>
            <person name="van Diepeningen A.D."/>
        </authorList>
    </citation>
    <scope>NUCLEOTIDE SEQUENCE</scope>
    <source>
        <strain evidence="6">HN-Z6</strain>
    </source>
</reference>
<keyword evidence="6" id="KW-0496">Mitochondrion</keyword>
<dbReference type="SMART" id="SM00497">
    <property type="entry name" value="IENR1"/>
    <property type="match status" value="1"/>
</dbReference>
<dbReference type="SMART" id="SM00496">
    <property type="entry name" value="IENR2"/>
    <property type="match status" value="4"/>
</dbReference>
<dbReference type="Gene3D" id="3.40.1440.10">
    <property type="entry name" value="GIY-YIG endonuclease"/>
    <property type="match status" value="1"/>
</dbReference>
<dbReference type="CDD" id="cd10445">
    <property type="entry name" value="GIY-YIG_bI1_like"/>
    <property type="match status" value="1"/>
</dbReference>
<dbReference type="SUPFAM" id="SSF82771">
    <property type="entry name" value="GIY-YIG endonuclease"/>
    <property type="match status" value="1"/>
</dbReference>
<protein>
    <submittedName>
        <fullName evidence="6">GIY-YIG endonuclease</fullName>
    </submittedName>
</protein>
<proteinExistence type="predicted"/>
<dbReference type="SUPFAM" id="SSF64496">
    <property type="entry name" value="DNA-binding domain of intron-encoded endonucleases"/>
    <property type="match status" value="2"/>
</dbReference>
<dbReference type="Pfam" id="PF07460">
    <property type="entry name" value="NUMOD3"/>
    <property type="match status" value="3"/>
</dbReference>
<evidence type="ECO:0000259" key="5">
    <source>
        <dbReference type="PROSITE" id="PS50164"/>
    </source>
</evidence>
<dbReference type="InterPro" id="IPR000305">
    <property type="entry name" value="GIY-YIG_endonuc"/>
</dbReference>
<accession>A0A3T1FYL9</accession>
<gene>
    <name evidence="6" type="primary">iorf289</name>
</gene>
<comment type="similarity">
    <text evidence="1">To endonucleases of group I introns of fungi and phage.</text>
</comment>
<reference evidence="6" key="1">
    <citation type="journal article" date="2016" name="PLoS Comput. Biol.">
        <title>GRAbB: Selective Assembly of Genomic Regions, a New Niche for Genomic Research.</title>
        <authorList>
            <person name="Brankovics B."/>
            <person name="Zhang H."/>
            <person name="van Diepeningen A.D."/>
            <person name="van der Lee T.A."/>
            <person name="Waalwijk C."/>
            <person name="de Hoog G.S."/>
        </authorList>
    </citation>
    <scope>NUCLEOTIDE SEQUENCE</scope>
    <source>
        <strain evidence="6">HN-Z6</strain>
    </source>
</reference>
<dbReference type="SMART" id="SM00465">
    <property type="entry name" value="GIYc"/>
    <property type="match status" value="1"/>
</dbReference>
<evidence type="ECO:0000256" key="2">
    <source>
        <dbReference type="ARBA" id="ARBA00022722"/>
    </source>
</evidence>
<dbReference type="PROSITE" id="PS50164">
    <property type="entry name" value="GIY_YIG"/>
    <property type="match status" value="1"/>
</dbReference>
<organism evidence="6">
    <name type="scientific">Gibberella zeae</name>
    <name type="common">Wheat head blight fungus</name>
    <name type="synonym">Fusarium graminearum</name>
    <dbReference type="NCBI Taxonomy" id="5518"/>
    <lineage>
        <taxon>Eukaryota</taxon>
        <taxon>Fungi</taxon>
        <taxon>Dikarya</taxon>
        <taxon>Ascomycota</taxon>
        <taxon>Pezizomycotina</taxon>
        <taxon>Sordariomycetes</taxon>
        <taxon>Hypocreomycetidae</taxon>
        <taxon>Hypocreales</taxon>
        <taxon>Nectriaceae</taxon>
        <taxon>Fusarium</taxon>
    </lineage>
</organism>
<keyword evidence="2" id="KW-0540">Nuclease</keyword>
<dbReference type="Pfam" id="PF07453">
    <property type="entry name" value="NUMOD1"/>
    <property type="match status" value="1"/>
</dbReference>
<dbReference type="NCBIfam" id="TIGR01453">
    <property type="entry name" value="grpIintron_endo"/>
    <property type="match status" value="1"/>
</dbReference>
<dbReference type="Pfam" id="PF01541">
    <property type="entry name" value="GIY-YIG"/>
    <property type="match status" value="1"/>
</dbReference>
<keyword evidence="4" id="KW-0378">Hydrolase</keyword>
<dbReference type="InterPro" id="IPR003611">
    <property type="entry name" value="NUMOD3"/>
</dbReference>
<dbReference type="EMBL" id="BK010540">
    <property type="protein sequence ID" value="DAC73576.1"/>
    <property type="molecule type" value="Genomic_DNA"/>
</dbReference>
<dbReference type="GO" id="GO:0016787">
    <property type="term" value="F:hydrolase activity"/>
    <property type="evidence" value="ECO:0007669"/>
    <property type="project" value="UniProtKB-KW"/>
</dbReference>
<dbReference type="InterPro" id="IPR010896">
    <property type="entry name" value="NUMOD1"/>
</dbReference>
<evidence type="ECO:0000313" key="6">
    <source>
        <dbReference type="EMBL" id="DAC73576.1"/>
    </source>
</evidence>
<dbReference type="AlphaFoldDB" id="A0A3T1FYL9"/>
<sequence length="289" mass="33551">MPTQKCFKFNSIYKFFYNNHRSYSTTSSSSSSVKFYEDAFSMRKLIIKDNKDKSGIYKWTNKITNDIYIGQSISLAKRFIRYFNLSYLKNRETLVISRALIKYGYSNFSLEILEYCDIANLTEREQYYMDKLNPRYNTLKIAGSSSGHKLSEETKTKISKSLKGVYIQEKSALYGRTHTEETKALMSSNNSNENNPLFGKTHSLETKELMRQKALGRKHSEETLLKMSTSRGHLVYIHEKCDSEGFKLIGSFVSIRKAAKFLDISANTVRLYINSGEIFKDRYKFTGDR</sequence>
<keyword evidence="3 6" id="KW-0255">Endonuclease</keyword>
<dbReference type="InterPro" id="IPR006350">
    <property type="entry name" value="Intron_endoG1"/>
</dbReference>
<evidence type="ECO:0000256" key="4">
    <source>
        <dbReference type="ARBA" id="ARBA00022801"/>
    </source>
</evidence>
<dbReference type="GO" id="GO:0003677">
    <property type="term" value="F:DNA binding"/>
    <property type="evidence" value="ECO:0007669"/>
    <property type="project" value="InterPro"/>
</dbReference>
<dbReference type="GO" id="GO:0004519">
    <property type="term" value="F:endonuclease activity"/>
    <property type="evidence" value="ECO:0007669"/>
    <property type="project" value="UniProtKB-KW"/>
</dbReference>